<evidence type="ECO:0000313" key="2">
    <source>
        <dbReference type="EMBL" id="SFV62374.1"/>
    </source>
</evidence>
<dbReference type="AlphaFoldDB" id="A0A1W1C9E4"/>
<dbReference type="EMBL" id="FPHE01000115">
    <property type="protein sequence ID" value="SFV62374.1"/>
    <property type="molecule type" value="Genomic_DNA"/>
</dbReference>
<evidence type="ECO:0000259" key="1">
    <source>
        <dbReference type="Pfam" id="PF18735"/>
    </source>
</evidence>
<dbReference type="Pfam" id="PF18735">
    <property type="entry name" value="HEPN_RiboL-PSP"/>
    <property type="match status" value="1"/>
</dbReference>
<organism evidence="2">
    <name type="scientific">hydrothermal vent metagenome</name>
    <dbReference type="NCBI Taxonomy" id="652676"/>
    <lineage>
        <taxon>unclassified sequences</taxon>
        <taxon>metagenomes</taxon>
        <taxon>ecological metagenomes</taxon>
    </lineage>
</organism>
<sequence>MRIDELREEMEIELTWRSDELRMFKNTSHFIIKEEIRKKYRKSLIVMLYAHFEGFSKTCFLTYIKYINSLKLKRIDVKDKPELIASSMNSVFKKYDDKDRKNDFFKRKSPNDKNIHSIYRKADLINEFQDYFNEILIIEDEVIDTESNLWSHVLAKSFYKLGMKHDLFKNSNKSIDTLVNLRNSIAHGSERRGIAEKQYDKLEKEIMTVMERLILILEREAKLLSQ</sequence>
<protein>
    <recommendedName>
        <fullName evidence="1">RiboL-PSP-HEPN domain-containing protein</fullName>
    </recommendedName>
</protein>
<name>A0A1W1C9E4_9ZZZZ</name>
<dbReference type="InterPro" id="IPR041519">
    <property type="entry name" value="HEPN_RiboL-PSP"/>
</dbReference>
<accession>A0A1W1C9E4</accession>
<proteinExistence type="predicted"/>
<reference evidence="2" key="1">
    <citation type="submission" date="2016-10" db="EMBL/GenBank/DDBJ databases">
        <authorList>
            <person name="de Groot N.N."/>
        </authorList>
    </citation>
    <scope>NUCLEOTIDE SEQUENCE</scope>
</reference>
<gene>
    <name evidence="2" type="ORF">MNB_SV-12-926</name>
</gene>
<feature type="domain" description="RiboL-PSP-HEPN" evidence="1">
    <location>
        <begin position="13"/>
        <end position="218"/>
    </location>
</feature>